<protein>
    <submittedName>
        <fullName evidence="1">Zinc finger CCCH domain-containing protein 5</fullName>
    </submittedName>
</protein>
<name>A0A1J3F6B8_NOCCA</name>
<organism evidence="1">
    <name type="scientific">Noccaea caerulescens</name>
    <name type="common">Alpine penny-cress</name>
    <name type="synonym">Thlaspi caerulescens</name>
    <dbReference type="NCBI Taxonomy" id="107243"/>
    <lineage>
        <taxon>Eukaryota</taxon>
        <taxon>Viridiplantae</taxon>
        <taxon>Streptophyta</taxon>
        <taxon>Embryophyta</taxon>
        <taxon>Tracheophyta</taxon>
        <taxon>Spermatophyta</taxon>
        <taxon>Magnoliopsida</taxon>
        <taxon>eudicotyledons</taxon>
        <taxon>Gunneridae</taxon>
        <taxon>Pentapetalae</taxon>
        <taxon>rosids</taxon>
        <taxon>malvids</taxon>
        <taxon>Brassicales</taxon>
        <taxon>Brassicaceae</taxon>
        <taxon>Coluteocarpeae</taxon>
        <taxon>Noccaea</taxon>
    </lineage>
</organism>
<gene>
    <name evidence="1" type="ORF">LC_TR16753_c4_g1_i1_g.57239</name>
</gene>
<dbReference type="EMBL" id="GEVK01015668">
    <property type="protein sequence ID" value="JAU37164.1"/>
    <property type="molecule type" value="Transcribed_RNA"/>
</dbReference>
<sequence>MRRKRSKSMWKGKLYRRGGCMLLRRIFSEDVHTEFLKYGKLINFKVCQFFSAPSLPSPLPFPISAFMIY</sequence>
<dbReference type="AlphaFoldDB" id="A0A1J3F6B8"/>
<evidence type="ECO:0000313" key="1">
    <source>
        <dbReference type="EMBL" id="JAU37164.1"/>
    </source>
</evidence>
<accession>A0A1J3F6B8</accession>
<proteinExistence type="predicted"/>
<reference evidence="1" key="1">
    <citation type="submission" date="2016-07" db="EMBL/GenBank/DDBJ databases">
        <title>De novo transcriptome assembly of four accessions of the metal hyperaccumulator plant Noccaea caerulescens.</title>
        <authorList>
            <person name="Blande D."/>
            <person name="Halimaa P."/>
            <person name="Tervahauta A.I."/>
            <person name="Aarts M.G."/>
            <person name="Karenlampi S.O."/>
        </authorList>
    </citation>
    <scope>NUCLEOTIDE SEQUENCE</scope>
</reference>